<protein>
    <submittedName>
        <fullName evidence="1">Uncharacterized protein</fullName>
    </submittedName>
</protein>
<evidence type="ECO:0000313" key="1">
    <source>
        <dbReference type="EMBL" id="GHD99477.1"/>
    </source>
</evidence>
<gene>
    <name evidence="1" type="ORF">GCM10008024_07010</name>
    <name evidence="2" type="ORF">SAMN05444006_102175</name>
</gene>
<organism evidence="1 4">
    <name type="scientific">Allgaiera indica</name>
    <dbReference type="NCBI Taxonomy" id="765699"/>
    <lineage>
        <taxon>Bacteria</taxon>
        <taxon>Pseudomonadati</taxon>
        <taxon>Pseudomonadota</taxon>
        <taxon>Alphaproteobacteria</taxon>
        <taxon>Rhodobacterales</taxon>
        <taxon>Paracoccaceae</taxon>
        <taxon>Allgaiera</taxon>
    </lineage>
</organism>
<dbReference type="AlphaFoldDB" id="A0AAN4ZY38"/>
<sequence length="130" mass="14123">MTQASGPSGITQAFEAGSVDAAAFHHEQHVRVAFDLLRKYDFIDAAATYAKGLRAIAASAGAPEKFNLTITYAFLSLIAERLAASPDATFEAFVSQNPELLSKHLLEQWYGRERLRGPLARSVFLLPQGA</sequence>
<dbReference type="Proteomes" id="UP000199541">
    <property type="component" value="Unassembled WGS sequence"/>
</dbReference>
<reference evidence="1" key="3">
    <citation type="submission" date="2023-06" db="EMBL/GenBank/DDBJ databases">
        <authorList>
            <person name="Sun Q."/>
            <person name="Zhou Y."/>
        </authorList>
    </citation>
    <scope>NUCLEOTIDE SEQUENCE</scope>
    <source>
        <strain evidence="1">CGMCC 1.10859</strain>
    </source>
</reference>
<dbReference type="RefSeq" id="WP_035841176.1">
    <property type="nucleotide sequence ID" value="NZ_BNAB01000002.1"/>
</dbReference>
<dbReference type="EMBL" id="FNOB01000002">
    <property type="protein sequence ID" value="SDW24911.1"/>
    <property type="molecule type" value="Genomic_DNA"/>
</dbReference>
<evidence type="ECO:0000313" key="4">
    <source>
        <dbReference type="Proteomes" id="UP000634647"/>
    </source>
</evidence>
<keyword evidence="3" id="KW-1185">Reference proteome</keyword>
<name>A0AAN4ZY38_9RHOB</name>
<comment type="caution">
    <text evidence="1">The sequence shown here is derived from an EMBL/GenBank/DDBJ whole genome shotgun (WGS) entry which is preliminary data.</text>
</comment>
<proteinExistence type="predicted"/>
<reference evidence="1" key="1">
    <citation type="journal article" date="2014" name="Int. J. Syst. Evol. Microbiol.">
        <title>Complete genome sequence of Corynebacterium casei LMG S-19264T (=DSM 44701T), isolated from a smear-ripened cheese.</title>
        <authorList>
            <consortium name="US DOE Joint Genome Institute (JGI-PGF)"/>
            <person name="Walter F."/>
            <person name="Albersmeier A."/>
            <person name="Kalinowski J."/>
            <person name="Ruckert C."/>
        </authorList>
    </citation>
    <scope>NUCLEOTIDE SEQUENCE</scope>
    <source>
        <strain evidence="1">CGMCC 1.10859</strain>
    </source>
</reference>
<evidence type="ECO:0000313" key="3">
    <source>
        <dbReference type="Proteomes" id="UP000199541"/>
    </source>
</evidence>
<reference evidence="2 3" key="2">
    <citation type="submission" date="2016-10" db="EMBL/GenBank/DDBJ databases">
        <authorList>
            <person name="Varghese N."/>
            <person name="Submissions S."/>
        </authorList>
    </citation>
    <scope>NUCLEOTIDE SEQUENCE [LARGE SCALE GENOMIC DNA]</scope>
    <source>
        <strain evidence="2 3">DSM 24802</strain>
    </source>
</reference>
<dbReference type="Proteomes" id="UP000634647">
    <property type="component" value="Unassembled WGS sequence"/>
</dbReference>
<evidence type="ECO:0000313" key="2">
    <source>
        <dbReference type="EMBL" id="SDW24911.1"/>
    </source>
</evidence>
<accession>A0AAN4ZY38</accession>
<dbReference type="EMBL" id="BNAB01000002">
    <property type="protein sequence ID" value="GHD99477.1"/>
    <property type="molecule type" value="Genomic_DNA"/>
</dbReference>